<keyword evidence="8" id="KW-1133">Transmembrane helix</keyword>
<dbReference type="SMART" id="SM00408">
    <property type="entry name" value="IGc2"/>
    <property type="match status" value="3"/>
</dbReference>
<evidence type="ECO:0000256" key="2">
    <source>
        <dbReference type="ARBA" id="ARBA00022729"/>
    </source>
</evidence>
<organism evidence="11 12">
    <name type="scientific">Aedes aegypti</name>
    <name type="common">Yellowfever mosquito</name>
    <name type="synonym">Culex aegypti</name>
    <dbReference type="NCBI Taxonomy" id="7159"/>
    <lineage>
        <taxon>Eukaryota</taxon>
        <taxon>Metazoa</taxon>
        <taxon>Ecdysozoa</taxon>
        <taxon>Arthropoda</taxon>
        <taxon>Hexapoda</taxon>
        <taxon>Insecta</taxon>
        <taxon>Pterygota</taxon>
        <taxon>Neoptera</taxon>
        <taxon>Endopterygota</taxon>
        <taxon>Diptera</taxon>
        <taxon>Nematocera</taxon>
        <taxon>Culicoidea</taxon>
        <taxon>Culicidae</taxon>
        <taxon>Culicinae</taxon>
        <taxon>Aedini</taxon>
        <taxon>Aedes</taxon>
        <taxon>Stegomyia</taxon>
    </lineage>
</organism>
<dbReference type="PROSITE" id="PS50835">
    <property type="entry name" value="IG_LIKE"/>
    <property type="match status" value="3"/>
</dbReference>
<feature type="compositionally biased region" description="Basic and acidic residues" evidence="7">
    <location>
        <begin position="946"/>
        <end position="957"/>
    </location>
</feature>
<evidence type="ECO:0000313" key="11">
    <source>
        <dbReference type="EnsemblMetazoa" id="AAEL019606-PB"/>
    </source>
</evidence>
<dbReference type="InterPro" id="IPR032675">
    <property type="entry name" value="LRR_dom_sf"/>
</dbReference>
<keyword evidence="2 9" id="KW-0732">Signal</keyword>
<keyword evidence="4" id="KW-1015">Disulfide bond</keyword>
<dbReference type="SUPFAM" id="SSF48726">
    <property type="entry name" value="Immunoglobulin"/>
    <property type="match status" value="3"/>
</dbReference>
<evidence type="ECO:0000256" key="8">
    <source>
        <dbReference type="SAM" id="Phobius"/>
    </source>
</evidence>
<evidence type="ECO:0000256" key="7">
    <source>
        <dbReference type="SAM" id="MobiDB-lite"/>
    </source>
</evidence>
<feature type="compositionally biased region" description="Polar residues" evidence="7">
    <location>
        <begin position="1088"/>
        <end position="1103"/>
    </location>
</feature>
<keyword evidence="1" id="KW-0433">Leucine-rich repeat</keyword>
<feature type="domain" description="Ig-like" evidence="10">
    <location>
        <begin position="664"/>
        <end position="750"/>
    </location>
</feature>
<name>A0A903V5G4_AEDAE</name>
<dbReference type="SUPFAM" id="SSF52058">
    <property type="entry name" value="L domain-like"/>
    <property type="match status" value="1"/>
</dbReference>
<evidence type="ECO:0000256" key="5">
    <source>
        <dbReference type="ARBA" id="ARBA00023180"/>
    </source>
</evidence>
<dbReference type="Gene3D" id="3.80.10.10">
    <property type="entry name" value="Ribonuclease Inhibitor"/>
    <property type="match status" value="4"/>
</dbReference>
<evidence type="ECO:0000259" key="10">
    <source>
        <dbReference type="PROSITE" id="PS50835"/>
    </source>
</evidence>
<keyword evidence="8" id="KW-0472">Membrane</keyword>
<dbReference type="OrthoDB" id="5917255at2759"/>
<dbReference type="SMART" id="SM00409">
    <property type="entry name" value="IG"/>
    <property type="match status" value="3"/>
</dbReference>
<keyword evidence="5" id="KW-0325">Glycoprotein</keyword>
<dbReference type="CDD" id="cd00096">
    <property type="entry name" value="Ig"/>
    <property type="match status" value="1"/>
</dbReference>
<dbReference type="FunFam" id="2.60.40.10:FF:002686">
    <property type="entry name" value="Predicted protein"/>
    <property type="match status" value="1"/>
</dbReference>
<dbReference type="SMART" id="SM00364">
    <property type="entry name" value="LRR_BAC"/>
    <property type="match status" value="7"/>
</dbReference>
<feature type="domain" description="Ig-like" evidence="10">
    <location>
        <begin position="469"/>
        <end position="565"/>
    </location>
</feature>
<dbReference type="Pfam" id="PF13855">
    <property type="entry name" value="LRR_8"/>
    <property type="match status" value="4"/>
</dbReference>
<dbReference type="Pfam" id="PF07679">
    <property type="entry name" value="I-set"/>
    <property type="match status" value="2"/>
</dbReference>
<evidence type="ECO:0000256" key="3">
    <source>
        <dbReference type="ARBA" id="ARBA00022737"/>
    </source>
</evidence>
<dbReference type="InterPro" id="IPR003599">
    <property type="entry name" value="Ig_sub"/>
</dbReference>
<evidence type="ECO:0000256" key="4">
    <source>
        <dbReference type="ARBA" id="ARBA00023157"/>
    </source>
</evidence>
<dbReference type="PANTHER" id="PTHR45842">
    <property type="entry name" value="SYNAPTIC ADHESION-LIKE MOLECULE SALM"/>
    <property type="match status" value="1"/>
</dbReference>
<feature type="signal peptide" evidence="9">
    <location>
        <begin position="1"/>
        <end position="19"/>
    </location>
</feature>
<evidence type="ECO:0000256" key="6">
    <source>
        <dbReference type="ARBA" id="ARBA00023319"/>
    </source>
</evidence>
<dbReference type="InterPro" id="IPR013098">
    <property type="entry name" value="Ig_I-set"/>
</dbReference>
<dbReference type="Pfam" id="PF01463">
    <property type="entry name" value="LRRCT"/>
    <property type="match status" value="1"/>
</dbReference>
<dbReference type="GO" id="GO:0071944">
    <property type="term" value="C:cell periphery"/>
    <property type="evidence" value="ECO:0007669"/>
    <property type="project" value="UniProtKB-ARBA"/>
</dbReference>
<feature type="transmembrane region" description="Helical" evidence="8">
    <location>
        <begin position="783"/>
        <end position="805"/>
    </location>
</feature>
<protein>
    <recommendedName>
        <fullName evidence="10">Ig-like domain-containing protein</fullName>
    </recommendedName>
</protein>
<keyword evidence="6" id="KW-0393">Immunoglobulin domain</keyword>
<keyword evidence="3" id="KW-0677">Repeat</keyword>
<dbReference type="SMART" id="SM00082">
    <property type="entry name" value="LRRCT"/>
    <property type="match status" value="1"/>
</dbReference>
<evidence type="ECO:0000313" key="12">
    <source>
        <dbReference type="Proteomes" id="UP000008820"/>
    </source>
</evidence>
<reference evidence="11 12" key="1">
    <citation type="submission" date="2017-06" db="EMBL/GenBank/DDBJ databases">
        <title>Aedes aegypti genome working group (AGWG) sequencing and assembly.</title>
        <authorList>
            <consortium name="Aedes aegypti Genome Working Group (AGWG)"/>
            <person name="Matthews B.J."/>
        </authorList>
    </citation>
    <scope>NUCLEOTIDE SEQUENCE [LARGE SCALE GENOMIC DNA]</scope>
    <source>
        <strain evidence="11 12">LVP_AGWG</strain>
    </source>
</reference>
<dbReference type="FunFam" id="2.60.40.10:FF:000107">
    <property type="entry name" value="Myosin, light chain kinase a"/>
    <property type="match status" value="1"/>
</dbReference>
<evidence type="ECO:0000256" key="1">
    <source>
        <dbReference type="ARBA" id="ARBA00022614"/>
    </source>
</evidence>
<dbReference type="Pfam" id="PF13927">
    <property type="entry name" value="Ig_3"/>
    <property type="match status" value="1"/>
</dbReference>
<dbReference type="InterPro" id="IPR003591">
    <property type="entry name" value="Leu-rich_rpt_typical-subtyp"/>
</dbReference>
<reference evidence="11" key="2">
    <citation type="submission" date="2022-10" db="UniProtKB">
        <authorList>
            <consortium name="EnsemblMetazoa"/>
        </authorList>
    </citation>
    <scope>IDENTIFICATION</scope>
    <source>
        <strain evidence="11">LVP_AGWG</strain>
    </source>
</reference>
<dbReference type="SMART" id="SM00365">
    <property type="entry name" value="LRR_SD22"/>
    <property type="match status" value="9"/>
</dbReference>
<feature type="chain" id="PRO_5037249029" description="Ig-like domain-containing protein" evidence="9">
    <location>
        <begin position="20"/>
        <end position="1120"/>
    </location>
</feature>
<dbReference type="InterPro" id="IPR001611">
    <property type="entry name" value="Leu-rich_rpt"/>
</dbReference>
<dbReference type="InterPro" id="IPR003598">
    <property type="entry name" value="Ig_sub2"/>
</dbReference>
<feature type="region of interest" description="Disordered" evidence="7">
    <location>
        <begin position="858"/>
        <end position="922"/>
    </location>
</feature>
<dbReference type="PROSITE" id="PS51450">
    <property type="entry name" value="LRR"/>
    <property type="match status" value="4"/>
</dbReference>
<accession>A0A903V5G4</accession>
<dbReference type="AlphaFoldDB" id="A0A903V5G4"/>
<dbReference type="SMART" id="SM00369">
    <property type="entry name" value="LRR_TYP"/>
    <property type="match status" value="12"/>
</dbReference>
<proteinExistence type="predicted"/>
<feature type="region of interest" description="Disordered" evidence="7">
    <location>
        <begin position="941"/>
        <end position="960"/>
    </location>
</feature>
<evidence type="ECO:0000256" key="9">
    <source>
        <dbReference type="SAM" id="SignalP"/>
    </source>
</evidence>
<dbReference type="EnsemblMetazoa" id="AAEL019606-RB">
    <property type="protein sequence ID" value="AAEL019606-PB"/>
    <property type="gene ID" value="AAEL019606"/>
</dbReference>
<dbReference type="PANTHER" id="PTHR45842:SF21">
    <property type="entry name" value="IG-LIKE DOMAIN-CONTAINING PROTEIN"/>
    <property type="match status" value="1"/>
</dbReference>
<dbReference type="InterPro" id="IPR007110">
    <property type="entry name" value="Ig-like_dom"/>
</dbReference>
<feature type="region of interest" description="Disordered" evidence="7">
    <location>
        <begin position="1061"/>
        <end position="1103"/>
    </location>
</feature>
<feature type="domain" description="Ig-like" evidence="10">
    <location>
        <begin position="570"/>
        <end position="659"/>
    </location>
</feature>
<dbReference type="InterPro" id="IPR036179">
    <property type="entry name" value="Ig-like_dom_sf"/>
</dbReference>
<dbReference type="Proteomes" id="UP000008820">
    <property type="component" value="Chromosome 2"/>
</dbReference>
<keyword evidence="12" id="KW-1185">Reference proteome</keyword>
<dbReference type="InterPro" id="IPR000483">
    <property type="entry name" value="Cys-rich_flank_reg_C"/>
</dbReference>
<dbReference type="FunFam" id="3.80.10.10:FF:001164">
    <property type="entry name" value="GH01279p"/>
    <property type="match status" value="1"/>
</dbReference>
<keyword evidence="8" id="KW-0812">Transmembrane</keyword>
<dbReference type="InterPro" id="IPR050467">
    <property type="entry name" value="LRFN"/>
</dbReference>
<sequence length="1120" mass="123387">MPRLIALVVFVGIWMVAYSSSIDGPDWDQDDAGLVASGDCPRLCSCLGNVIDCSEKSLKQLFNIPLWVENLELSSNRLGYDAVQAQVVNLSKLQVLNVNHNNLGRIPRFSGLVSLVRLQLANNGIEAIEVEALQALTGLKFLDLSRNNIKDVNYGSFPDKNSLQYLNLNFNKLTTLGKGTFQRLQSLKRLEINSNALEEVQSLTFQNLNQLKSLKMNNNRITSLMDGVFHGLTTIQTLELNNNSITSIRKGGLFNLTSLTNLALSRNAIVEIEQDGWEFAPRLFTLDLSYNRLESLDKYTFEELSQLKTLNLESNQISAIGEGTFNNTKSLEVLYLGMNKISWTIEDMRGPFYGLSKLERLYLNSNEIKSVSRNAFIGLKSLLLLELSQNNISSIQSNAFKDTIRLKTLIMNSTNLLCDCNLVWFYHWMKERKDVFQLDAECSYPIWLRGQLIRELSASNFSCYDSPKPHLIDEPKTQFGIRGTNVTLVCTATSTAPDVMTFKWKHDNLELPDSGSIVTQLNNDNGTVGTTQLTIPNIQNGAAGKYQCIITNAYGVVYSQKVKVTVGTFPFFKKTPSDISVQAGKMARLDCAAAGDPKPQISWEKDGGNDFPAAKDRRMHISADDGAFFIMNAQIVDMGVYTCSAENAAGVIKASASVLVLESPMLLKPLETKVAELGTSIVLDCSASGYPKPVILWFKDGEPLLVTERHFIIADGQLMIIVKTDFDDAGDYECQVENEFGSQRGLMKLSVIEGPELVHDDISSTNTDTVSGNTGHVLNDRDIIAIILITIICCCILTSLIWIVVMFRMRKRNDEDYSGYPDNLQANQQNLIVRSGIGSAPAGYFEFLIPMVQNEATTNVDDEEQNPSTNRCYYTVVPKVPPKTRRNGAESDDMDDDLSSKDSGTGGDCGSATGSTNAHRGSHDDLKCLFQTLTRKTAELGSAYPYDEHDPDSDPRIEPPPPIPPINATTAILVNTDPNKIVFSDDLPPPIISRMANSQTFPTFVHPSSVASASSLVAATSMEASVSGGQQHAEPQQQPSQIQVNKLYQLLIENRALLEKPPVSGGPVQQEQQHQRGVEAVSCGTGASRRSGTPISDSVSGKDTANLSSLIKCHRRQRVL</sequence>
<dbReference type="FunFam" id="2.60.40.10:FF:000150">
    <property type="entry name" value="Leucine rich repeats and immunoglobulin like domains 3"/>
    <property type="match status" value="1"/>
</dbReference>
<dbReference type="InterPro" id="IPR013783">
    <property type="entry name" value="Ig-like_fold"/>
</dbReference>
<gene>
    <name evidence="11" type="primary">5566381</name>
</gene>
<dbReference type="FunFam" id="3.80.10.10:FF:000023">
    <property type="entry name" value="Leucine rich repeats and immunoglobulin like domains 3"/>
    <property type="match status" value="1"/>
</dbReference>
<dbReference type="Gene3D" id="2.60.40.10">
    <property type="entry name" value="Immunoglobulins"/>
    <property type="match status" value="3"/>
</dbReference>